<feature type="region of interest" description="Disordered" evidence="2">
    <location>
        <begin position="231"/>
        <end position="256"/>
    </location>
</feature>
<dbReference type="InterPro" id="IPR014764">
    <property type="entry name" value="DCN-prot"/>
</dbReference>
<dbReference type="GO" id="GO:2000436">
    <property type="term" value="P:positive regulation of protein neddylation"/>
    <property type="evidence" value="ECO:0007669"/>
    <property type="project" value="UniProtKB-ARBA"/>
</dbReference>
<dbReference type="GO" id="GO:0000151">
    <property type="term" value="C:ubiquitin ligase complex"/>
    <property type="evidence" value="ECO:0007669"/>
    <property type="project" value="TreeGrafter"/>
</dbReference>
<feature type="compositionally biased region" description="Basic and acidic residues" evidence="2">
    <location>
        <begin position="481"/>
        <end position="496"/>
    </location>
</feature>
<keyword evidence="4" id="KW-1185">Reference proteome</keyword>
<dbReference type="GO" id="GO:0032182">
    <property type="term" value="F:ubiquitin-like protein binding"/>
    <property type="evidence" value="ECO:0007669"/>
    <property type="project" value="TreeGrafter"/>
</dbReference>
<feature type="compositionally biased region" description="Polar residues" evidence="2">
    <location>
        <begin position="163"/>
        <end position="174"/>
    </location>
</feature>
<name>A0AAF3J9F2_9BILA</name>
<evidence type="ECO:0000256" key="1">
    <source>
        <dbReference type="RuleBase" id="RU410713"/>
    </source>
</evidence>
<feature type="region of interest" description="Disordered" evidence="2">
    <location>
        <begin position="104"/>
        <end position="133"/>
    </location>
</feature>
<dbReference type="PROSITE" id="PS51229">
    <property type="entry name" value="DCUN1"/>
    <property type="match status" value="1"/>
</dbReference>
<sequence length="1196" mass="134677">MKENGLLNEIKKILVPGASWTEIFARLDEIKPSKNEKEIEKVQIYSGVITGPDVHFFSRRPSHDNFPIYKCPKCKRFLKKEAVAIHMRRRHSTVNGAIHVTSTSSACSASPSTSNHSDHPSSSSPTDNSNSSDILEQESLLKLKVRLQGQKQKRAARSRETSFTDSQPPASSSAIVEPPVVLPPRPPSPPTIPRPTSSTTTTTQSSSVPPPPQESRSPRTAKMLGCYLIASTSSSRAKSRSPVPIRVKPLPVPNLEQRDPVRSKKMEKFIRRTRNSSMRSLLDIEEVELIKEPRRHFRIEPKIDSLDEMIERKSPTFKMNQINQEQSEKFPMRNRFFDRPSIAEKVEKASRMPEIPQQCQLEMQKSSMSRNSSPMHSVDLGPVVKRRREMSEDEMIDVTTNSPINEHFVEKPMEIVTVDDDEEEEGNRGNEGNEDDDDGENRRPQSSQGMKGQPSLIPTPAIPAQESVPPAQQQPSHTFRSKAELKEIPKKEKKETSSVSTSRVITAISPNFDDGNSMDSNHTEPMYSERTCEERREGSAPILEKPENEEKEEATSSSGPADDVDDGPPVLFPQIDAYALEDEMVDLADLDGIELTPFDAPSTSSTTQHSRPLPKILPQPLHQSPLQTFHTFSQPSTSFQLVHPGIQHASHLSQTGQSPQLLARPMTAHPQLPSSSTNTPQQPQVPLITAAPGGQPRKLYFQQPQLPRSTAVVLVHPPSSIYSQQQFQVVGREQEWANAGLPSNGMAPIAQAAVASSLQGPTAYPYTTRPTAAAAPIAFTADIRVIGADGTEYRYASQPVRPRMTSYIALQSPHLVHLQPGHSAGPSQLGHTPHLNQPQLIQPVQQILQPTPQPAPIEQSPYLFIRSHDAFPHQYPGEGWEPAFEPLQQTIPIDIRPQQVYAVHMPTSRITETSRIRFNLAKKLALFRTRTLTNSDWIEALKVCQKWIEPAGNNMSKSTTLLASRILTSQRPGSADYYYQNVTNFQKNPQKVNARRTSAARDLFKRYANKREDGLGPDRIGPWGVSELLSDLRLEATDRRVLILAWLMKAKTQCEFSTEEWNNGFKDLGVNTIDELRGTLENWEKELENNRAKFRELYQFSFLYGKPERQRNMDCEIAITYWQILFKDRYVLLDKWESFLREKESKAITKDVWNLVFEFFEKINPNLSNYDDDGAWPTLLDNFVEHLRKERAAGAA</sequence>
<dbReference type="Gene3D" id="1.10.238.200">
    <property type="entry name" value="Cullin, PONY binding domain"/>
    <property type="match status" value="1"/>
</dbReference>
<proteinExistence type="predicted"/>
<dbReference type="AlphaFoldDB" id="A0AAF3J9F2"/>
<feature type="region of interest" description="Disordered" evidence="2">
    <location>
        <begin position="402"/>
        <end position="568"/>
    </location>
</feature>
<dbReference type="GO" id="GO:0005886">
    <property type="term" value="C:plasma membrane"/>
    <property type="evidence" value="ECO:0007669"/>
    <property type="project" value="UniProtKB-ARBA"/>
</dbReference>
<comment type="function">
    <text evidence="1">Neddylation of cullins play an essential role in the regulation of SCF-type complexes activity.</text>
</comment>
<feature type="domain" description="DCUN1" evidence="3">
    <location>
        <begin position="995"/>
        <end position="1188"/>
    </location>
</feature>
<evidence type="ECO:0000256" key="2">
    <source>
        <dbReference type="SAM" id="MobiDB-lite"/>
    </source>
</evidence>
<dbReference type="InterPro" id="IPR005176">
    <property type="entry name" value="PONY_dom"/>
</dbReference>
<accession>A0AAF3J9F2</accession>
<evidence type="ECO:0000313" key="5">
    <source>
        <dbReference type="WBParaSite" id="MBELARI_LOCUS4697"/>
    </source>
</evidence>
<dbReference type="GO" id="GO:0097602">
    <property type="term" value="F:cullin family protein binding"/>
    <property type="evidence" value="ECO:0007669"/>
    <property type="project" value="TreeGrafter"/>
</dbReference>
<dbReference type="WBParaSite" id="MBELARI_LOCUS4697">
    <property type="protein sequence ID" value="MBELARI_LOCUS4697"/>
    <property type="gene ID" value="MBELARI_LOCUS4697"/>
</dbReference>
<dbReference type="FunFam" id="1.10.238.200:FF:000003">
    <property type="entry name" value="DCN1-like protein 3"/>
    <property type="match status" value="1"/>
</dbReference>
<dbReference type="GO" id="GO:0045116">
    <property type="term" value="P:protein neddylation"/>
    <property type="evidence" value="ECO:0007669"/>
    <property type="project" value="TreeGrafter"/>
</dbReference>
<dbReference type="InterPro" id="IPR042460">
    <property type="entry name" value="DCN1-like_PONY"/>
</dbReference>
<feature type="compositionally biased region" description="Pro residues" evidence="2">
    <location>
        <begin position="180"/>
        <end position="193"/>
    </location>
</feature>
<evidence type="ECO:0000259" key="3">
    <source>
        <dbReference type="PROSITE" id="PS51229"/>
    </source>
</evidence>
<feature type="compositionally biased region" description="Basic and acidic residues" evidence="2">
    <location>
        <begin position="530"/>
        <end position="548"/>
    </location>
</feature>
<dbReference type="GO" id="GO:0031624">
    <property type="term" value="F:ubiquitin conjugating enzyme binding"/>
    <property type="evidence" value="ECO:0007669"/>
    <property type="project" value="TreeGrafter"/>
</dbReference>
<feature type="compositionally biased region" description="Low complexity" evidence="2">
    <location>
        <begin position="194"/>
        <end position="207"/>
    </location>
</feature>
<dbReference type="PANTHER" id="PTHR12281">
    <property type="entry name" value="RP42 RELATED"/>
    <property type="match status" value="1"/>
</dbReference>
<dbReference type="Pfam" id="PF03556">
    <property type="entry name" value="Cullin_binding"/>
    <property type="match status" value="1"/>
</dbReference>
<feature type="region of interest" description="Disordered" evidence="2">
    <location>
        <begin position="147"/>
        <end position="219"/>
    </location>
</feature>
<organism evidence="4 5">
    <name type="scientific">Mesorhabditis belari</name>
    <dbReference type="NCBI Taxonomy" id="2138241"/>
    <lineage>
        <taxon>Eukaryota</taxon>
        <taxon>Metazoa</taxon>
        <taxon>Ecdysozoa</taxon>
        <taxon>Nematoda</taxon>
        <taxon>Chromadorea</taxon>
        <taxon>Rhabditida</taxon>
        <taxon>Rhabditina</taxon>
        <taxon>Rhabditomorpha</taxon>
        <taxon>Rhabditoidea</taxon>
        <taxon>Rhabditidae</taxon>
        <taxon>Mesorhabditinae</taxon>
        <taxon>Mesorhabditis</taxon>
    </lineage>
</organism>
<evidence type="ECO:0000313" key="4">
    <source>
        <dbReference type="Proteomes" id="UP000887575"/>
    </source>
</evidence>
<reference evidence="5" key="1">
    <citation type="submission" date="2024-02" db="UniProtKB">
        <authorList>
            <consortium name="WormBaseParasite"/>
        </authorList>
    </citation>
    <scope>IDENTIFICATION</scope>
</reference>
<dbReference type="PANTHER" id="PTHR12281:SF32">
    <property type="entry name" value="DCN1-LIKE PROTEIN"/>
    <property type="match status" value="1"/>
</dbReference>
<dbReference type="Proteomes" id="UP000887575">
    <property type="component" value="Unassembled WGS sequence"/>
</dbReference>
<dbReference type="Gene3D" id="1.10.238.10">
    <property type="entry name" value="EF-hand"/>
    <property type="match status" value="1"/>
</dbReference>
<protein>
    <recommendedName>
        <fullName evidence="1">Defective in cullin neddylation protein</fullName>
    </recommendedName>
</protein>